<sequence>MSFLRRVAGLSLRDRVRSSAIREELRVEPLLLRVERSQMRWLGHLVRQVFPREDPGHVGETMSLDWSGNAWGSLRMSWKK</sequence>
<dbReference type="Proteomes" id="UP000324091">
    <property type="component" value="Chromosome 16"/>
</dbReference>
<protein>
    <submittedName>
        <fullName evidence="1">Uncharacterized protein</fullName>
    </submittedName>
</protein>
<evidence type="ECO:0000313" key="2">
    <source>
        <dbReference type="Proteomes" id="UP000324091"/>
    </source>
</evidence>
<dbReference type="AlphaFoldDB" id="A0A5C6NYC0"/>
<keyword evidence="2" id="KW-1185">Reference proteome</keyword>
<dbReference type="EMBL" id="RHFK02000008">
    <property type="protein sequence ID" value="TWW71659.1"/>
    <property type="molecule type" value="Genomic_DNA"/>
</dbReference>
<gene>
    <name evidence="1" type="ORF">D4764_16G0001560</name>
</gene>
<reference evidence="1 2" key="1">
    <citation type="submission" date="2019-04" db="EMBL/GenBank/DDBJ databases">
        <title>Chromosome genome assembly for Takifugu flavidus.</title>
        <authorList>
            <person name="Xiao S."/>
        </authorList>
    </citation>
    <scope>NUCLEOTIDE SEQUENCE [LARGE SCALE GENOMIC DNA]</scope>
    <source>
        <strain evidence="1">HTHZ2018</strain>
        <tissue evidence="1">Muscle</tissue>
    </source>
</reference>
<organism evidence="1 2">
    <name type="scientific">Takifugu flavidus</name>
    <name type="common">sansaifugu</name>
    <dbReference type="NCBI Taxonomy" id="433684"/>
    <lineage>
        <taxon>Eukaryota</taxon>
        <taxon>Metazoa</taxon>
        <taxon>Chordata</taxon>
        <taxon>Craniata</taxon>
        <taxon>Vertebrata</taxon>
        <taxon>Euteleostomi</taxon>
        <taxon>Actinopterygii</taxon>
        <taxon>Neopterygii</taxon>
        <taxon>Teleostei</taxon>
        <taxon>Neoteleostei</taxon>
        <taxon>Acanthomorphata</taxon>
        <taxon>Eupercaria</taxon>
        <taxon>Tetraodontiformes</taxon>
        <taxon>Tetradontoidea</taxon>
        <taxon>Tetraodontidae</taxon>
        <taxon>Takifugu</taxon>
    </lineage>
</organism>
<comment type="caution">
    <text evidence="1">The sequence shown here is derived from an EMBL/GenBank/DDBJ whole genome shotgun (WGS) entry which is preliminary data.</text>
</comment>
<proteinExistence type="predicted"/>
<name>A0A5C6NYC0_9TELE</name>
<evidence type="ECO:0000313" key="1">
    <source>
        <dbReference type="EMBL" id="TWW71659.1"/>
    </source>
</evidence>
<accession>A0A5C6NYC0</accession>